<organism evidence="1 2">
    <name type="scientific">Amycolatopsis alkalitolerans</name>
    <dbReference type="NCBI Taxonomy" id="2547244"/>
    <lineage>
        <taxon>Bacteria</taxon>
        <taxon>Bacillati</taxon>
        <taxon>Actinomycetota</taxon>
        <taxon>Actinomycetes</taxon>
        <taxon>Pseudonocardiales</taxon>
        <taxon>Pseudonocardiaceae</taxon>
        <taxon>Amycolatopsis</taxon>
    </lineage>
</organism>
<evidence type="ECO:0008006" key="3">
    <source>
        <dbReference type="Google" id="ProtNLM"/>
    </source>
</evidence>
<dbReference type="Gene3D" id="3.90.25.10">
    <property type="entry name" value="UDP-galactose 4-epimerase, domain 1"/>
    <property type="match status" value="1"/>
</dbReference>
<dbReference type="AlphaFoldDB" id="A0A5C4LXB6"/>
<dbReference type="EMBL" id="VDFW01000025">
    <property type="protein sequence ID" value="TNC22595.1"/>
    <property type="molecule type" value="Genomic_DNA"/>
</dbReference>
<evidence type="ECO:0000313" key="1">
    <source>
        <dbReference type="EMBL" id="TNC22595.1"/>
    </source>
</evidence>
<keyword evidence="2" id="KW-1185">Reference proteome</keyword>
<proteinExistence type="predicted"/>
<protein>
    <recommendedName>
        <fullName evidence="3">NmrA family transcriptional regulator</fullName>
    </recommendedName>
</protein>
<name>A0A5C4LXB6_9PSEU</name>
<sequence>MTGSLAMDDLLASTGAAFRALTMPAFMDNMLRQVRSIKEQGLFSDILSAGLRQPTVAARDIAAVAARLLLDPTWSGQEEVPVLGPQDPSADGMAAVMTEVLGLPVRYERIPGDALKNQLTARGVSEAMAQGMLDMMVAADNGLNLGVTRAPRHEIDTPTTFRQWCEEALAPAVRSLA</sequence>
<comment type="caution">
    <text evidence="1">The sequence shown here is derived from an EMBL/GenBank/DDBJ whole genome shotgun (WGS) entry which is preliminary data.</text>
</comment>
<dbReference type="Gene3D" id="3.40.50.720">
    <property type="entry name" value="NAD(P)-binding Rossmann-like Domain"/>
    <property type="match status" value="1"/>
</dbReference>
<evidence type="ECO:0000313" key="2">
    <source>
        <dbReference type="Proteomes" id="UP000305546"/>
    </source>
</evidence>
<gene>
    <name evidence="1" type="ORF">FG385_24380</name>
</gene>
<dbReference type="InterPro" id="IPR051604">
    <property type="entry name" value="Ergot_Alk_Oxidoreductase"/>
</dbReference>
<dbReference type="PANTHER" id="PTHR43162">
    <property type="match status" value="1"/>
</dbReference>
<dbReference type="Proteomes" id="UP000305546">
    <property type="component" value="Unassembled WGS sequence"/>
</dbReference>
<dbReference type="PANTHER" id="PTHR43162:SF1">
    <property type="entry name" value="PRESTALK A DIFFERENTIATION PROTEIN A"/>
    <property type="match status" value="1"/>
</dbReference>
<dbReference type="SUPFAM" id="SSF51735">
    <property type="entry name" value="NAD(P)-binding Rossmann-fold domains"/>
    <property type="match status" value="1"/>
</dbReference>
<accession>A0A5C4LXB6</accession>
<dbReference type="InterPro" id="IPR036291">
    <property type="entry name" value="NAD(P)-bd_dom_sf"/>
</dbReference>
<reference evidence="1 2" key="1">
    <citation type="submission" date="2019-06" db="EMBL/GenBank/DDBJ databases">
        <title>Amycolatopsis alkalitolerans sp. nov., isolated from Gastrodia elata Blume.</title>
        <authorList>
            <person name="Narsing Rao M.P."/>
            <person name="Li W.J."/>
        </authorList>
    </citation>
    <scope>NUCLEOTIDE SEQUENCE [LARGE SCALE GENOMIC DNA]</scope>
    <source>
        <strain evidence="1 2">SYSUP0005</strain>
    </source>
</reference>